<accession>G5GIE3</accession>
<feature type="transmembrane region" description="Helical" evidence="1">
    <location>
        <begin position="206"/>
        <end position="226"/>
    </location>
</feature>
<dbReference type="AlphaFoldDB" id="G5GIE3"/>
<feature type="transmembrane region" description="Helical" evidence="1">
    <location>
        <begin position="70"/>
        <end position="100"/>
    </location>
</feature>
<dbReference type="RefSeq" id="WP_005540903.1">
    <property type="nucleotide sequence ID" value="NZ_JH378832.1"/>
</dbReference>
<dbReference type="EMBL" id="ACZL01000021">
    <property type="protein sequence ID" value="EHI55618.1"/>
    <property type="molecule type" value="Genomic_DNA"/>
</dbReference>
<feature type="transmembrane region" description="Helical" evidence="1">
    <location>
        <begin position="277"/>
        <end position="297"/>
    </location>
</feature>
<dbReference type="eggNOG" id="COG1287">
    <property type="taxonomic scope" value="Bacteria"/>
</dbReference>
<evidence type="ECO:0000313" key="3">
    <source>
        <dbReference type="Proteomes" id="UP000003011"/>
    </source>
</evidence>
<proteinExistence type="predicted"/>
<keyword evidence="1" id="KW-0812">Transmembrane</keyword>
<sequence length="495" mass="56900">MDKKGRMVIVGIILAYAVYQMSKAFYLDGDIMWHYKTGGYILSHLSVPKHDIFSWQPNLTWMPHEWLHDVYLYLFYSTFGIWAARILLVASIAAPIFIAYNYNKENIIDIYGFLIYIAVLKLIEASSFCVRPSEVSTLILVMATVLIIDEKKHRNIIYFILTVLFVNIHGGAIASMLIIPVLCMFADLVIFLATKEKMDVKANLKILLIAFLGSLINPQGIFIYKYTTNVFFNSYIKDNILEYKPLNLNLAAAVAILGIMLCFGASKKFRELKKEDIRKYAVMLAFLSGGIAVRRMIYPAYCLLAIFGFQYFQEYLISLKILDKDHTILQRHYKIILTACAVVAVAILTSMQIKKPVLGYVDYVKDEESNLNEAANFIKENNINDHLYNHYNIGANLILLDVKTYVDTRCDPFIKEFSGSTSLADFFDITTGTNKENKPVAVLWDELKEKYGFKYGLFYKGIWLDRELAYSLKLRGYKTLFENEDYTIISVEDQE</sequence>
<dbReference type="HOGENOM" id="CLU_033063_0_0_9"/>
<feature type="transmembrane region" description="Helical" evidence="1">
    <location>
        <begin position="177"/>
        <end position="194"/>
    </location>
</feature>
<feature type="transmembrane region" description="Helical" evidence="1">
    <location>
        <begin position="107"/>
        <end position="124"/>
    </location>
</feature>
<reference evidence="2 3" key="1">
    <citation type="submission" date="2011-08" db="EMBL/GenBank/DDBJ databases">
        <title>The Genome Sequence of Johnsonella ignava ATCC 51276.</title>
        <authorList>
            <consortium name="The Broad Institute Genome Sequencing Platform"/>
            <person name="Earl A."/>
            <person name="Ward D."/>
            <person name="Feldgarden M."/>
            <person name="Gevers D."/>
            <person name="Izard J."/>
            <person name="Blanton J.M."/>
            <person name="Baranova O.V."/>
            <person name="Dewhirst F.E."/>
            <person name="Young S.K."/>
            <person name="Zeng Q."/>
            <person name="Gargeya S."/>
            <person name="Fitzgerald M."/>
            <person name="Haas B."/>
            <person name="Abouelleil A."/>
            <person name="Alvarado L."/>
            <person name="Arachchi H.M."/>
            <person name="Berlin A."/>
            <person name="Brown A."/>
            <person name="Chapman S.B."/>
            <person name="Chen Z."/>
            <person name="Dunbar C."/>
            <person name="Freedman E."/>
            <person name="Gearin G."/>
            <person name="Gellesch M."/>
            <person name="Goldberg J."/>
            <person name="Griggs A."/>
            <person name="Gujja S."/>
            <person name="Heiman D."/>
            <person name="Howarth C."/>
            <person name="Larson L."/>
            <person name="Lui A."/>
            <person name="MacDonald P.J.P."/>
            <person name="Montmayeur A."/>
            <person name="Murphy C."/>
            <person name="Neiman D."/>
            <person name="Pearson M."/>
            <person name="Priest M."/>
            <person name="Roberts A."/>
            <person name="Saif S."/>
            <person name="Shea T."/>
            <person name="Shenoy N."/>
            <person name="Sisk P."/>
            <person name="Stolte C."/>
            <person name="Sykes S."/>
            <person name="Wortman J."/>
            <person name="Nusbaum C."/>
            <person name="Birren B."/>
        </authorList>
    </citation>
    <scope>NUCLEOTIDE SEQUENCE [LARGE SCALE GENOMIC DNA]</scope>
    <source>
        <strain evidence="2 3">ATCC 51276</strain>
    </source>
</reference>
<keyword evidence="1" id="KW-0472">Membrane</keyword>
<organism evidence="2 3">
    <name type="scientific">Johnsonella ignava ATCC 51276</name>
    <dbReference type="NCBI Taxonomy" id="679200"/>
    <lineage>
        <taxon>Bacteria</taxon>
        <taxon>Bacillati</taxon>
        <taxon>Bacillota</taxon>
        <taxon>Clostridia</taxon>
        <taxon>Lachnospirales</taxon>
        <taxon>Lachnospiraceae</taxon>
        <taxon>Johnsonella</taxon>
    </lineage>
</organism>
<feature type="transmembrane region" description="Helical" evidence="1">
    <location>
        <begin position="246"/>
        <end position="265"/>
    </location>
</feature>
<feature type="transmembrane region" description="Helical" evidence="1">
    <location>
        <begin position="7"/>
        <end position="26"/>
    </location>
</feature>
<keyword evidence="1" id="KW-1133">Transmembrane helix</keyword>
<evidence type="ECO:0000256" key="1">
    <source>
        <dbReference type="SAM" id="Phobius"/>
    </source>
</evidence>
<comment type="caution">
    <text evidence="2">The sequence shown here is derived from an EMBL/GenBank/DDBJ whole genome shotgun (WGS) entry which is preliminary data.</text>
</comment>
<dbReference type="STRING" id="679200.HMPREF9333_01333"/>
<evidence type="ECO:0000313" key="2">
    <source>
        <dbReference type="EMBL" id="EHI55618.1"/>
    </source>
</evidence>
<evidence type="ECO:0008006" key="4">
    <source>
        <dbReference type="Google" id="ProtNLM"/>
    </source>
</evidence>
<keyword evidence="3" id="KW-1185">Reference proteome</keyword>
<name>G5GIE3_9FIRM</name>
<dbReference type="OrthoDB" id="9786218at2"/>
<dbReference type="Proteomes" id="UP000003011">
    <property type="component" value="Unassembled WGS sequence"/>
</dbReference>
<feature type="transmembrane region" description="Helical" evidence="1">
    <location>
        <begin position="334"/>
        <end position="353"/>
    </location>
</feature>
<protein>
    <recommendedName>
        <fullName evidence="4">Glycosyltransferase RgtA/B/C/D-like domain-containing protein</fullName>
    </recommendedName>
</protein>
<gene>
    <name evidence="2" type="ORF">HMPREF9333_01333</name>
</gene>